<proteinExistence type="predicted"/>
<protein>
    <submittedName>
        <fullName evidence="2">DUF1524 domain-containing protein</fullName>
    </submittedName>
</protein>
<evidence type="ECO:0000313" key="3">
    <source>
        <dbReference type="Proteomes" id="UP000479526"/>
    </source>
</evidence>
<accession>A0A7C9P0S3</accession>
<dbReference type="Pfam" id="PF07510">
    <property type="entry name" value="GmrSD_C"/>
    <property type="match status" value="1"/>
</dbReference>
<keyword evidence="3" id="KW-1185">Reference proteome</keyword>
<comment type="caution">
    <text evidence="2">The sequence shown here is derived from an EMBL/GenBank/DDBJ whole genome shotgun (WGS) entry which is preliminary data.</text>
</comment>
<dbReference type="EMBL" id="WXEW01000005">
    <property type="protein sequence ID" value="NAS23637.1"/>
    <property type="molecule type" value="Genomic_DNA"/>
</dbReference>
<dbReference type="PANTHER" id="PTHR24094">
    <property type="entry name" value="SECRETED PROTEIN"/>
    <property type="match status" value="1"/>
</dbReference>
<gene>
    <name evidence="2" type="ORF">GT755_18290</name>
</gene>
<dbReference type="RefSeq" id="WP_161480897.1">
    <property type="nucleotide sequence ID" value="NZ_WXEW01000005.1"/>
</dbReference>
<organism evidence="2 3">
    <name type="scientific">Herbidospora solisilvae</name>
    <dbReference type="NCBI Taxonomy" id="2696284"/>
    <lineage>
        <taxon>Bacteria</taxon>
        <taxon>Bacillati</taxon>
        <taxon>Actinomycetota</taxon>
        <taxon>Actinomycetes</taxon>
        <taxon>Streptosporangiales</taxon>
        <taxon>Streptosporangiaceae</taxon>
        <taxon>Herbidospora</taxon>
    </lineage>
</organism>
<dbReference type="PANTHER" id="PTHR24094:SF15">
    <property type="entry name" value="AMP-DEPENDENT SYNTHETASE_LIGASE DOMAIN-CONTAINING PROTEIN-RELATED"/>
    <property type="match status" value="1"/>
</dbReference>
<dbReference type="InterPro" id="IPR011089">
    <property type="entry name" value="GmrSD_C"/>
</dbReference>
<feature type="domain" description="GmrSD restriction endonucleases C-terminal" evidence="1">
    <location>
        <begin position="94"/>
        <end position="188"/>
    </location>
</feature>
<reference evidence="2 3" key="1">
    <citation type="submission" date="2020-01" db="EMBL/GenBank/DDBJ databases">
        <title>Herbidospora sp. NEAU-GS84 nov., a novel actinomycete isolated from soil.</title>
        <authorList>
            <person name="Han L."/>
        </authorList>
    </citation>
    <scope>NUCLEOTIDE SEQUENCE [LARGE SCALE GENOMIC DNA]</scope>
    <source>
        <strain evidence="2 3">NEAU-GS84</strain>
    </source>
</reference>
<evidence type="ECO:0000259" key="1">
    <source>
        <dbReference type="Pfam" id="PF07510"/>
    </source>
</evidence>
<dbReference type="Proteomes" id="UP000479526">
    <property type="component" value="Unassembled WGS sequence"/>
</dbReference>
<name>A0A7C9P0S3_9ACTN</name>
<evidence type="ECO:0000313" key="2">
    <source>
        <dbReference type="EMBL" id="NAS23637.1"/>
    </source>
</evidence>
<sequence>MSWVLAAFLLAEVPGVPTVAEALDRLETLEVAEERNASTYDRVLFPHWSTVAGTCNTRETVLRRDGVGVVTDEACRAVSGTWHSPYDGAIWTMAADVDIDHMVPLKEAWRSGAWAWTTEKRRRFANDLDGPQLWAVTDNVNQAKGDKDPSDWKPPLRDFQCVYAKSWIAVKHAYTLTLQAEEKTALLDMLLTC</sequence>
<dbReference type="AlphaFoldDB" id="A0A7C9P0S3"/>